<sequence length="456" mass="47899">MHEEYSLFTRAAELAAEYVAGLGERPVARPVDLAALRQAFGEELPRESSPPEAVIEELARIAEEGLVATAGPRYFGLVIGGALRSAVAADFLAAGWDQNSFNPALSPAAAAAEDVAGRWLRDLLGIPATASTGFVTGGQAANTVGLAVARHHVLARAGWDVERDGLAGAPTLRVVASAERHATIDRSLRLLGIGTRAIQAVAAGPQGAIDVEDLARVLAAGEGPTIVCLQAGNVNTGACDDLRAACTIAKRHEAWVHIDGAFGLWAGANPATAALVDGLELADSWACDGHKWLNVPYDSGFAFCAHPALHAETIAYRAPYLAGSAELSRMGDLTLEASRRARVFAVWAALRELGRDGVADLVGRCCRLARLFAAILAEGGAEIANDVVLNQVLVGFGDDDRTDTIIDAVQREGTCWLGGTTWRGRRYLRISVSNWSTTESDVERSAAAILRAAAAN</sequence>
<dbReference type="Gene3D" id="3.90.1150.10">
    <property type="entry name" value="Aspartate Aminotransferase, domain 1"/>
    <property type="match status" value="1"/>
</dbReference>
<keyword evidence="9" id="KW-1185">Reference proteome</keyword>
<dbReference type="Pfam" id="PF00282">
    <property type="entry name" value="Pyridoxal_deC"/>
    <property type="match status" value="1"/>
</dbReference>
<keyword evidence="6 7" id="KW-0456">Lyase</keyword>
<evidence type="ECO:0000256" key="1">
    <source>
        <dbReference type="ARBA" id="ARBA00001933"/>
    </source>
</evidence>
<dbReference type="InterPro" id="IPR002129">
    <property type="entry name" value="PyrdxlP-dep_de-COase"/>
</dbReference>
<accession>A0ABR9KYN0</accession>
<keyword evidence="5" id="KW-0045">Antibiotic biosynthesis</keyword>
<dbReference type="Proteomes" id="UP000656548">
    <property type="component" value="Unassembled WGS sequence"/>
</dbReference>
<evidence type="ECO:0000256" key="7">
    <source>
        <dbReference type="RuleBase" id="RU000382"/>
    </source>
</evidence>
<dbReference type="Gene3D" id="3.40.640.10">
    <property type="entry name" value="Type I PLP-dependent aspartate aminotransferase-like (Major domain)"/>
    <property type="match status" value="1"/>
</dbReference>
<evidence type="ECO:0000256" key="5">
    <source>
        <dbReference type="ARBA" id="ARBA00023194"/>
    </source>
</evidence>
<dbReference type="InterPro" id="IPR015422">
    <property type="entry name" value="PyrdxlP-dep_Trfase_small"/>
</dbReference>
<reference evidence="8 9" key="1">
    <citation type="submission" date="2020-10" db="EMBL/GenBank/DDBJ databases">
        <title>Sequencing the genomes of 1000 actinobacteria strains.</title>
        <authorList>
            <person name="Klenk H.-P."/>
        </authorList>
    </citation>
    <scope>NUCLEOTIDE SEQUENCE [LARGE SCALE GENOMIC DNA]</scope>
    <source>
        <strain evidence="8 9">DSM 46661</strain>
    </source>
</reference>
<keyword evidence="3" id="KW-0210">Decarboxylase</keyword>
<organism evidence="8 9">
    <name type="scientific">Amycolatopsis roodepoortensis</name>
    <dbReference type="NCBI Taxonomy" id="700274"/>
    <lineage>
        <taxon>Bacteria</taxon>
        <taxon>Bacillati</taxon>
        <taxon>Actinomycetota</taxon>
        <taxon>Actinomycetes</taxon>
        <taxon>Pseudonocardiales</taxon>
        <taxon>Pseudonocardiaceae</taxon>
        <taxon>Amycolatopsis</taxon>
    </lineage>
</organism>
<evidence type="ECO:0000256" key="4">
    <source>
        <dbReference type="ARBA" id="ARBA00022898"/>
    </source>
</evidence>
<dbReference type="InterPro" id="IPR010977">
    <property type="entry name" value="Aromatic_deC"/>
</dbReference>
<protein>
    <submittedName>
        <fullName evidence="8">Glutamate/tyrosine decarboxylase-like PLP-dependent enzyme</fullName>
    </submittedName>
</protein>
<dbReference type="InterPro" id="IPR015421">
    <property type="entry name" value="PyrdxlP-dep_Trfase_major"/>
</dbReference>
<dbReference type="PANTHER" id="PTHR11999">
    <property type="entry name" value="GROUP II PYRIDOXAL-5-PHOSPHATE DECARBOXYLASE"/>
    <property type="match status" value="1"/>
</dbReference>
<comment type="caution">
    <text evidence="8">The sequence shown here is derived from an EMBL/GenBank/DDBJ whole genome shotgun (WGS) entry which is preliminary data.</text>
</comment>
<comment type="similarity">
    <text evidence="2 7">Belongs to the group II decarboxylase family.</text>
</comment>
<gene>
    <name evidence="8" type="ORF">H4W30_000504</name>
</gene>
<evidence type="ECO:0000256" key="6">
    <source>
        <dbReference type="ARBA" id="ARBA00023239"/>
    </source>
</evidence>
<dbReference type="PANTHER" id="PTHR11999:SF70">
    <property type="entry name" value="MIP05841P"/>
    <property type="match status" value="1"/>
</dbReference>
<evidence type="ECO:0000256" key="2">
    <source>
        <dbReference type="ARBA" id="ARBA00009533"/>
    </source>
</evidence>
<comment type="cofactor">
    <cofactor evidence="1 7">
        <name>pyridoxal 5'-phosphate</name>
        <dbReference type="ChEBI" id="CHEBI:597326"/>
    </cofactor>
</comment>
<dbReference type="SUPFAM" id="SSF53383">
    <property type="entry name" value="PLP-dependent transferases"/>
    <property type="match status" value="1"/>
</dbReference>
<dbReference type="InterPro" id="IPR015424">
    <property type="entry name" value="PyrdxlP-dep_Trfase"/>
</dbReference>
<evidence type="ECO:0000313" key="8">
    <source>
        <dbReference type="EMBL" id="MBE1573475.1"/>
    </source>
</evidence>
<keyword evidence="4 7" id="KW-0663">Pyridoxal phosphate</keyword>
<evidence type="ECO:0000256" key="3">
    <source>
        <dbReference type="ARBA" id="ARBA00022793"/>
    </source>
</evidence>
<dbReference type="EMBL" id="JADBEJ010000001">
    <property type="protein sequence ID" value="MBE1573475.1"/>
    <property type="molecule type" value="Genomic_DNA"/>
</dbReference>
<proteinExistence type="inferred from homology"/>
<name>A0ABR9KYN0_9PSEU</name>
<evidence type="ECO:0000313" key="9">
    <source>
        <dbReference type="Proteomes" id="UP000656548"/>
    </source>
</evidence>
<dbReference type="RefSeq" id="WP_192741283.1">
    <property type="nucleotide sequence ID" value="NZ_JADBEJ010000001.1"/>
</dbReference>